<evidence type="ECO:0000313" key="1">
    <source>
        <dbReference type="EMBL" id="WND21138.1"/>
    </source>
</evidence>
<dbReference type="Proteomes" id="UP001249394">
    <property type="component" value="Chromosome"/>
</dbReference>
<protein>
    <submittedName>
        <fullName evidence="1">Uncharacterized protein</fullName>
    </submittedName>
</protein>
<gene>
    <name evidence="1" type="ORF">RI060_29065</name>
</gene>
<keyword evidence="2" id="KW-1185">Reference proteome</keyword>
<sequence length="76" mass="8369">MDNQHSSAPGSALITAPSAGDIYVAAARTSHLAHCADCRERAEATEARIAEYGESMARRDRRQLDLGRRAMRVRGW</sequence>
<name>A0ABY9UE18_STRVL</name>
<proteinExistence type="predicted"/>
<organism evidence="1 2">
    <name type="scientific">Streptomyces violaceus</name>
    <name type="common">Streptomyces venezuelae</name>
    <dbReference type="NCBI Taxonomy" id="1936"/>
    <lineage>
        <taxon>Bacteria</taxon>
        <taxon>Bacillati</taxon>
        <taxon>Actinomycetota</taxon>
        <taxon>Actinomycetes</taxon>
        <taxon>Kitasatosporales</taxon>
        <taxon>Streptomycetaceae</taxon>
        <taxon>Streptomyces</taxon>
    </lineage>
</organism>
<evidence type="ECO:0000313" key="2">
    <source>
        <dbReference type="Proteomes" id="UP001249394"/>
    </source>
</evidence>
<reference evidence="1 2" key="1">
    <citation type="submission" date="2023-09" db="EMBL/GenBank/DDBJ databases">
        <title>The genome sequence of Streptomyces anthocyanicus.</title>
        <authorList>
            <person name="Mo P."/>
        </authorList>
    </citation>
    <scope>NUCLEOTIDE SEQUENCE [LARGE SCALE GENOMIC DNA]</scope>
    <source>
        <strain evidence="1 2">JCM 4387</strain>
    </source>
</reference>
<accession>A0ABY9UE18</accession>
<dbReference type="EMBL" id="CP134213">
    <property type="protein sequence ID" value="WND21138.1"/>
    <property type="molecule type" value="Genomic_DNA"/>
</dbReference>